<organism evidence="3 4">
    <name type="scientific">Anopheles epiroticus</name>
    <dbReference type="NCBI Taxonomy" id="199890"/>
    <lineage>
        <taxon>Eukaryota</taxon>
        <taxon>Metazoa</taxon>
        <taxon>Ecdysozoa</taxon>
        <taxon>Arthropoda</taxon>
        <taxon>Hexapoda</taxon>
        <taxon>Insecta</taxon>
        <taxon>Pterygota</taxon>
        <taxon>Neoptera</taxon>
        <taxon>Endopterygota</taxon>
        <taxon>Diptera</taxon>
        <taxon>Nematocera</taxon>
        <taxon>Culicoidea</taxon>
        <taxon>Culicidae</taxon>
        <taxon>Anophelinae</taxon>
        <taxon>Anopheles</taxon>
    </lineage>
</organism>
<reference evidence="3" key="2">
    <citation type="submission" date="2020-05" db="UniProtKB">
        <authorList>
            <consortium name="EnsemblMetazoa"/>
        </authorList>
    </citation>
    <scope>IDENTIFICATION</scope>
    <source>
        <strain evidence="3">Epiroticus2</strain>
    </source>
</reference>
<comment type="similarity">
    <text evidence="1">Belongs to the glycine N-acyltransferase family.</text>
</comment>
<dbReference type="Proteomes" id="UP000075885">
    <property type="component" value="Unassembled WGS sequence"/>
</dbReference>
<keyword evidence="1" id="KW-0012">Acyltransferase</keyword>
<dbReference type="EC" id="2.3.1.-" evidence="1"/>
<dbReference type="EnsemblMetazoa" id="AEPI001733-RA">
    <property type="protein sequence ID" value="AEPI001733-PA"/>
    <property type="gene ID" value="AEPI001733"/>
</dbReference>
<keyword evidence="1" id="KW-0808">Transferase</keyword>
<dbReference type="SUPFAM" id="SSF55729">
    <property type="entry name" value="Acyl-CoA N-acyltransferases (Nat)"/>
    <property type="match status" value="1"/>
</dbReference>
<feature type="domain" description="N-acetyltransferase" evidence="2">
    <location>
        <begin position="143"/>
        <end position="285"/>
    </location>
</feature>
<dbReference type="InterPro" id="IPR010313">
    <property type="entry name" value="Glycine_N-acyltransferase"/>
</dbReference>
<proteinExistence type="inferred from homology"/>
<evidence type="ECO:0000256" key="1">
    <source>
        <dbReference type="RuleBase" id="RU368002"/>
    </source>
</evidence>
<dbReference type="STRING" id="199890.A0A182P497"/>
<reference evidence="4" key="1">
    <citation type="submission" date="2013-03" db="EMBL/GenBank/DDBJ databases">
        <title>The Genome Sequence of Anopheles epiroticus epiroticus2.</title>
        <authorList>
            <consortium name="The Broad Institute Genomics Platform"/>
            <person name="Neafsey D.E."/>
            <person name="Howell P."/>
            <person name="Walker B."/>
            <person name="Young S.K."/>
            <person name="Zeng Q."/>
            <person name="Gargeya S."/>
            <person name="Fitzgerald M."/>
            <person name="Haas B."/>
            <person name="Abouelleil A."/>
            <person name="Allen A.W."/>
            <person name="Alvarado L."/>
            <person name="Arachchi H.M."/>
            <person name="Berlin A.M."/>
            <person name="Chapman S.B."/>
            <person name="Gainer-Dewar J."/>
            <person name="Goldberg J."/>
            <person name="Griggs A."/>
            <person name="Gujja S."/>
            <person name="Hansen M."/>
            <person name="Howarth C."/>
            <person name="Imamovic A."/>
            <person name="Ireland A."/>
            <person name="Larimer J."/>
            <person name="McCowan C."/>
            <person name="Murphy C."/>
            <person name="Pearson M."/>
            <person name="Poon T.W."/>
            <person name="Priest M."/>
            <person name="Roberts A."/>
            <person name="Saif S."/>
            <person name="Shea T."/>
            <person name="Sisk P."/>
            <person name="Sykes S."/>
            <person name="Wortman J."/>
            <person name="Nusbaum C."/>
            <person name="Birren B."/>
        </authorList>
    </citation>
    <scope>NUCLEOTIDE SEQUENCE [LARGE SCALE GENOMIC DNA]</scope>
    <source>
        <strain evidence="4">Epiroticus2</strain>
    </source>
</reference>
<name>A0A182P497_9DIPT</name>
<dbReference type="InterPro" id="IPR013653">
    <property type="entry name" value="GCN5-like_dom"/>
</dbReference>
<dbReference type="PROSITE" id="PS51186">
    <property type="entry name" value="GNAT"/>
    <property type="match status" value="1"/>
</dbReference>
<sequence length="285" mass="33144">MSPQMDSLQTIPLEQLCLLRDLYRSEWPKYAYTYYTLDNCYHWRTVVQDGDELCVFTDPERDWRSTGTFVLKDCKELFFCTLEDSTERLEWILGTVMDACGPIVSLVYDSCFRQVVDRIVSTLAFAKKSDERMVCYRQLVPCGEVQDGSEQELERQYRFSAVSPKDSDFVEEQWVHNDAVFTHLPTRLINRNPSLGVYDGQDRLVAWCLVDQTGSLAIFQTTPEHRRKGLGRAIIKRLSKQLHATGQLPQAYIVESNVASRSLFEQLDFNVVGLWYWTKLHKRVP</sequence>
<evidence type="ECO:0000313" key="3">
    <source>
        <dbReference type="EnsemblMetazoa" id="AEPI001733-PA"/>
    </source>
</evidence>
<dbReference type="Pfam" id="PF08445">
    <property type="entry name" value="FR47"/>
    <property type="match status" value="1"/>
</dbReference>
<dbReference type="CDD" id="cd04301">
    <property type="entry name" value="NAT_SF"/>
    <property type="match status" value="1"/>
</dbReference>
<accession>A0A182P497</accession>
<evidence type="ECO:0000259" key="2">
    <source>
        <dbReference type="PROSITE" id="PS51186"/>
    </source>
</evidence>
<dbReference type="GO" id="GO:0047961">
    <property type="term" value="F:glycine N-acyltransferase activity"/>
    <property type="evidence" value="ECO:0007669"/>
    <property type="project" value="InterPro"/>
</dbReference>
<dbReference type="Gene3D" id="3.40.630.30">
    <property type="match status" value="2"/>
</dbReference>
<dbReference type="PANTHER" id="PTHR15298">
    <property type="entry name" value="L-COA N-ACYLTRANSFERASE-RELATED"/>
    <property type="match status" value="1"/>
</dbReference>
<dbReference type="InterPro" id="IPR000182">
    <property type="entry name" value="GNAT_dom"/>
</dbReference>
<keyword evidence="4" id="KW-1185">Reference proteome</keyword>
<dbReference type="PANTHER" id="PTHR15298:SF1">
    <property type="entry name" value="GLYCINE N-ACYLTRANSFERASE-LIKE PROTEIN"/>
    <property type="match status" value="1"/>
</dbReference>
<dbReference type="InterPro" id="IPR016181">
    <property type="entry name" value="Acyl_CoA_acyltransferase"/>
</dbReference>
<dbReference type="GO" id="GO:0005739">
    <property type="term" value="C:mitochondrion"/>
    <property type="evidence" value="ECO:0007669"/>
    <property type="project" value="InterPro"/>
</dbReference>
<protein>
    <recommendedName>
        <fullName evidence="1">Glycine N-acyltransferase-like protein</fullName>
        <ecNumber evidence="1">2.3.1.-</ecNumber>
    </recommendedName>
</protein>
<dbReference type="VEuPathDB" id="VectorBase:AEPI001733"/>
<dbReference type="AlphaFoldDB" id="A0A182P497"/>
<evidence type="ECO:0000313" key="4">
    <source>
        <dbReference type="Proteomes" id="UP000075885"/>
    </source>
</evidence>